<name>A0A0D2KTK1_9CHLO</name>
<evidence type="ECO:0000313" key="5">
    <source>
        <dbReference type="Proteomes" id="UP000054498"/>
    </source>
</evidence>
<dbReference type="SMART" id="SM00369">
    <property type="entry name" value="LRR_TYP"/>
    <property type="match status" value="6"/>
</dbReference>
<dbReference type="PROSITE" id="PS51450">
    <property type="entry name" value="LRR"/>
    <property type="match status" value="9"/>
</dbReference>
<dbReference type="FunFam" id="3.80.10.10:FF:000312">
    <property type="entry name" value="Protein phosphatases pp1 regulatory subunit, putative"/>
    <property type="match status" value="1"/>
</dbReference>
<dbReference type="InterPro" id="IPR025875">
    <property type="entry name" value="Leu-rich_rpt_4"/>
</dbReference>
<dbReference type="STRING" id="145388.A0A0D2KTK1"/>
<keyword evidence="3" id="KW-0677">Repeat</keyword>
<dbReference type="InterPro" id="IPR003591">
    <property type="entry name" value="Leu-rich_rpt_typical-subtyp"/>
</dbReference>
<dbReference type="Pfam" id="PF12799">
    <property type="entry name" value="LRR_4"/>
    <property type="match status" value="2"/>
</dbReference>
<dbReference type="GeneID" id="25742044"/>
<dbReference type="SMART" id="SM00365">
    <property type="entry name" value="LRR_SD22"/>
    <property type="match status" value="9"/>
</dbReference>
<dbReference type="GO" id="GO:0005930">
    <property type="term" value="C:axoneme"/>
    <property type="evidence" value="ECO:0007669"/>
    <property type="project" value="UniProtKB-SubCell"/>
</dbReference>
<protein>
    <submittedName>
        <fullName evidence="4">Protein phosphatase 1 regulatory subunit 7</fullName>
    </submittedName>
</protein>
<dbReference type="EMBL" id="KK102062">
    <property type="protein sequence ID" value="KIY98793.1"/>
    <property type="molecule type" value="Genomic_DNA"/>
</dbReference>
<dbReference type="PANTHER" id="PTHR46652:SF3">
    <property type="entry name" value="LEUCINE-RICH REPEAT-CONTAINING PROTEIN 9"/>
    <property type="match status" value="1"/>
</dbReference>
<proteinExistence type="predicted"/>
<evidence type="ECO:0000313" key="4">
    <source>
        <dbReference type="EMBL" id="KIY98793.1"/>
    </source>
</evidence>
<dbReference type="PANTHER" id="PTHR46652">
    <property type="entry name" value="LEUCINE-RICH REPEAT AND IQ DOMAIN-CONTAINING PROTEIN 1-RELATED"/>
    <property type="match status" value="1"/>
</dbReference>
<dbReference type="KEGG" id="mng:MNEG_9169"/>
<organism evidence="4 5">
    <name type="scientific">Monoraphidium neglectum</name>
    <dbReference type="NCBI Taxonomy" id="145388"/>
    <lineage>
        <taxon>Eukaryota</taxon>
        <taxon>Viridiplantae</taxon>
        <taxon>Chlorophyta</taxon>
        <taxon>core chlorophytes</taxon>
        <taxon>Chlorophyceae</taxon>
        <taxon>CS clade</taxon>
        <taxon>Sphaeropleales</taxon>
        <taxon>Selenastraceae</taxon>
        <taxon>Monoraphidium</taxon>
    </lineage>
</organism>
<dbReference type="SUPFAM" id="SSF52058">
    <property type="entry name" value="L domain-like"/>
    <property type="match status" value="1"/>
</dbReference>
<dbReference type="InterPro" id="IPR032675">
    <property type="entry name" value="LRR_dom_sf"/>
</dbReference>
<dbReference type="Gene3D" id="3.80.10.10">
    <property type="entry name" value="Ribonuclease Inhibitor"/>
    <property type="match status" value="3"/>
</dbReference>
<dbReference type="OrthoDB" id="266138at2759"/>
<gene>
    <name evidence="4" type="ORF">MNEG_9169</name>
</gene>
<dbReference type="InterPro" id="IPR050836">
    <property type="entry name" value="SDS22/Internalin_LRR"/>
</dbReference>
<keyword evidence="5" id="KW-1185">Reference proteome</keyword>
<accession>A0A0D2KTK1</accession>
<dbReference type="RefSeq" id="XP_013897813.1">
    <property type="nucleotide sequence ID" value="XM_014042359.1"/>
</dbReference>
<evidence type="ECO:0000256" key="1">
    <source>
        <dbReference type="ARBA" id="ARBA00004430"/>
    </source>
</evidence>
<dbReference type="InterPro" id="IPR001611">
    <property type="entry name" value="Leu-rich_rpt"/>
</dbReference>
<keyword evidence="2" id="KW-0433">Leucine-rich repeat</keyword>
<evidence type="ECO:0000256" key="2">
    <source>
        <dbReference type="ARBA" id="ARBA00022614"/>
    </source>
</evidence>
<reference evidence="4 5" key="1">
    <citation type="journal article" date="2013" name="BMC Genomics">
        <title>Reconstruction of the lipid metabolism for the microalga Monoraphidium neglectum from its genome sequence reveals characteristics suitable for biofuel production.</title>
        <authorList>
            <person name="Bogen C."/>
            <person name="Al-Dilaimi A."/>
            <person name="Albersmeier A."/>
            <person name="Wichmann J."/>
            <person name="Grundmann M."/>
            <person name="Rupp O."/>
            <person name="Lauersen K.J."/>
            <person name="Blifernez-Klassen O."/>
            <person name="Kalinowski J."/>
            <person name="Goesmann A."/>
            <person name="Mussgnug J.H."/>
            <person name="Kruse O."/>
        </authorList>
    </citation>
    <scope>NUCLEOTIDE SEQUENCE [LARGE SCALE GENOMIC DNA]</scope>
    <source>
        <strain evidence="4 5">SAG 48.87</strain>
    </source>
</reference>
<dbReference type="Pfam" id="PF13516">
    <property type="entry name" value="LRR_6"/>
    <property type="match status" value="1"/>
</dbReference>
<sequence length="341" mass="37371">MAEELDLTNAHLHSLENVDVHQGLTVSWHSLKGVATISAISCCSPVSAAQAVDLTANRLKEVDPRLLALKGLRSLNFRQNLLTDVSAWDSCSCKGTLEDLEFRDNQLTQIPPLNGFVALRRLEFSYNEIRSLEPVASLSCAPLRELYVAANKITAIAGLSSLTALTVLELGSNRIRQVEGLEAQGALVELWLGRNRLERVQGLGHLTNLVRLSLQSNRLDSMLGLEGCTSLEELYLSHNGILKLKGLDTLTRLKVLDVSSNRLTAVDNLGSLSRLEDLWLNDNQIPTLDGLDTALASQRESLTTVYLHGNPAAGDPRYKEKLLALLPRLAQLDDKVLPSKT</sequence>
<dbReference type="AlphaFoldDB" id="A0A0D2KTK1"/>
<comment type="subcellular location">
    <subcellularLocation>
        <location evidence="1">Cytoplasm</location>
        <location evidence="1">Cytoskeleton</location>
        <location evidence="1">Cilium axoneme</location>
    </subcellularLocation>
</comment>
<evidence type="ECO:0000256" key="3">
    <source>
        <dbReference type="ARBA" id="ARBA00022737"/>
    </source>
</evidence>
<dbReference type="Proteomes" id="UP000054498">
    <property type="component" value="Unassembled WGS sequence"/>
</dbReference>